<gene>
    <name evidence="10" type="ORF">CAPTEDRAFT_223026</name>
</gene>
<evidence type="ECO:0000256" key="4">
    <source>
        <dbReference type="ARBA" id="ARBA00022989"/>
    </source>
</evidence>
<keyword evidence="12" id="KW-1185">Reference proteome</keyword>
<dbReference type="STRING" id="283909.R7UH74"/>
<evidence type="ECO:0000256" key="6">
    <source>
        <dbReference type="SAM" id="Phobius"/>
    </source>
</evidence>
<name>R7UH74_CAPTE</name>
<evidence type="ECO:0000256" key="7">
    <source>
        <dbReference type="SAM" id="SignalP"/>
    </source>
</evidence>
<evidence type="ECO:0000313" key="10">
    <source>
        <dbReference type="EMBL" id="ELU03158.1"/>
    </source>
</evidence>
<feature type="signal peptide" evidence="7">
    <location>
        <begin position="1"/>
        <end position="21"/>
    </location>
</feature>
<keyword evidence="4 6" id="KW-1133">Transmembrane helix</keyword>
<evidence type="ECO:0000313" key="11">
    <source>
        <dbReference type="EnsemblMetazoa" id="CapteP223026"/>
    </source>
</evidence>
<dbReference type="GO" id="GO:0001671">
    <property type="term" value="F:ATPase activator activity"/>
    <property type="evidence" value="ECO:0007669"/>
    <property type="project" value="TreeGrafter"/>
</dbReference>
<dbReference type="EnsemblMetazoa" id="CapteT223026">
    <property type="protein sequence ID" value="CapteP223026"/>
    <property type="gene ID" value="CapteG223026"/>
</dbReference>
<accession>R7UH74</accession>
<organism evidence="10">
    <name type="scientific">Capitella teleta</name>
    <name type="common">Polychaete worm</name>
    <dbReference type="NCBI Taxonomy" id="283909"/>
    <lineage>
        <taxon>Eukaryota</taxon>
        <taxon>Metazoa</taxon>
        <taxon>Spiralia</taxon>
        <taxon>Lophotrochozoa</taxon>
        <taxon>Annelida</taxon>
        <taxon>Polychaeta</taxon>
        <taxon>Sedentaria</taxon>
        <taxon>Scolecida</taxon>
        <taxon>Capitellidae</taxon>
        <taxon>Capitella</taxon>
    </lineage>
</organism>
<dbReference type="AlphaFoldDB" id="R7UH74"/>
<dbReference type="PANTHER" id="PTHR12471">
    <property type="entry name" value="VACUOLAR ATP SYNTHASE SUBUNIT S1"/>
    <property type="match status" value="1"/>
</dbReference>
<sequence>MATMGCLTLLALFATISVISASEKAPVLLWSNNKEQALPSSLIGHTTENLGDGFMDADQNLIVFLQDKLSLDDITKHADVFNEASDGATFHHLKGLMEQHHSAYLPSVSSPVSLVQNLREKFDGAVHDVSGESLADVAFDDAKKNLVMVTLPSTAVAKETALSKIDGIFERMTREMSALKKPFTAVYTGRGSSQAPAESFYQGRHLLATADPGANYTFINLTGCIYFYMTQVDFYYFTEHWELPQNPDVDPSSDCTNGTISLILNYPAMTGLTDLQFIFEFSSTPSRMWTLDYFNLTYTVSGNSTGSGNNVPMSTALIPDTPEKFSYHCYQGPMINETGKNVTNQAAVVFTSLQVQAFNLSESFGYYNDCVGFFTIPIWTGIITTLLLVSILTFGVLMLLSIQTMDRFDDPKGKAITVNVVE</sequence>
<dbReference type="InterPro" id="IPR008388">
    <property type="entry name" value="Ac45_acc_su"/>
</dbReference>
<feature type="domain" description="V-type proton ATPase subunit S1 luminal" evidence="8">
    <location>
        <begin position="224"/>
        <end position="358"/>
    </location>
</feature>
<dbReference type="HOGENOM" id="CLU_039408_1_0_1"/>
<keyword evidence="5 6" id="KW-0472">Membrane</keyword>
<comment type="similarity">
    <text evidence="2">Belongs to the vacuolar ATPase subunit S1 family.</text>
</comment>
<dbReference type="PANTHER" id="PTHR12471:SF7">
    <property type="entry name" value="V-TYPE PROTON ATPASE SUBUNIT S1"/>
    <property type="match status" value="1"/>
</dbReference>
<feature type="chain" id="PRO_5008788014" description="V-type proton ATPase subunit S1" evidence="7">
    <location>
        <begin position="22"/>
        <end position="422"/>
    </location>
</feature>
<comment type="subcellular location">
    <subcellularLocation>
        <location evidence="1">Membrane</location>
        <topology evidence="1">Single-pass membrane protein</topology>
    </subcellularLocation>
</comment>
<dbReference type="InterPro" id="IPR046756">
    <property type="entry name" value="VAS1/VOA1_TM"/>
</dbReference>
<dbReference type="EMBL" id="AMQN01001543">
    <property type="status" value="NOT_ANNOTATED_CDS"/>
    <property type="molecule type" value="Genomic_DNA"/>
</dbReference>
<evidence type="ECO:0000256" key="5">
    <source>
        <dbReference type="ARBA" id="ARBA00023136"/>
    </source>
</evidence>
<keyword evidence="7" id="KW-0732">Signal</keyword>
<evidence type="ECO:0000256" key="2">
    <source>
        <dbReference type="ARBA" id="ARBA00009037"/>
    </source>
</evidence>
<feature type="transmembrane region" description="Helical" evidence="6">
    <location>
        <begin position="378"/>
        <end position="402"/>
    </location>
</feature>
<reference evidence="10 12" key="2">
    <citation type="journal article" date="2013" name="Nature">
        <title>Insights into bilaterian evolution from three spiralian genomes.</title>
        <authorList>
            <person name="Simakov O."/>
            <person name="Marletaz F."/>
            <person name="Cho S.J."/>
            <person name="Edsinger-Gonzales E."/>
            <person name="Havlak P."/>
            <person name="Hellsten U."/>
            <person name="Kuo D.H."/>
            <person name="Larsson T."/>
            <person name="Lv J."/>
            <person name="Arendt D."/>
            <person name="Savage R."/>
            <person name="Osoegawa K."/>
            <person name="de Jong P."/>
            <person name="Grimwood J."/>
            <person name="Chapman J.A."/>
            <person name="Shapiro H."/>
            <person name="Aerts A."/>
            <person name="Otillar R.P."/>
            <person name="Terry A.Y."/>
            <person name="Boore J.L."/>
            <person name="Grigoriev I.V."/>
            <person name="Lindberg D.R."/>
            <person name="Seaver E.C."/>
            <person name="Weisblat D.A."/>
            <person name="Putnam N.H."/>
            <person name="Rokhsar D.S."/>
        </authorList>
    </citation>
    <scope>NUCLEOTIDE SEQUENCE</scope>
    <source>
        <strain evidence="10 12">I ESC-2004</strain>
    </source>
</reference>
<dbReference type="EMBL" id="AMQN01001544">
    <property type="status" value="NOT_ANNOTATED_CDS"/>
    <property type="molecule type" value="Genomic_DNA"/>
</dbReference>
<dbReference type="Gene3D" id="2.40.160.110">
    <property type="match status" value="1"/>
</dbReference>
<reference evidence="12" key="1">
    <citation type="submission" date="2012-12" db="EMBL/GenBank/DDBJ databases">
        <authorList>
            <person name="Hellsten U."/>
            <person name="Grimwood J."/>
            <person name="Chapman J.A."/>
            <person name="Shapiro H."/>
            <person name="Aerts A."/>
            <person name="Otillar R.P."/>
            <person name="Terry A.Y."/>
            <person name="Boore J.L."/>
            <person name="Simakov O."/>
            <person name="Marletaz F."/>
            <person name="Cho S.-J."/>
            <person name="Edsinger-Gonzales E."/>
            <person name="Havlak P."/>
            <person name="Kuo D.-H."/>
            <person name="Larsson T."/>
            <person name="Lv J."/>
            <person name="Arendt D."/>
            <person name="Savage R."/>
            <person name="Osoegawa K."/>
            <person name="de Jong P."/>
            <person name="Lindberg D.R."/>
            <person name="Seaver E.C."/>
            <person name="Weisblat D.A."/>
            <person name="Putnam N.H."/>
            <person name="Grigoriev I.V."/>
            <person name="Rokhsar D.S."/>
        </authorList>
    </citation>
    <scope>NUCLEOTIDE SEQUENCE</scope>
    <source>
        <strain evidence="12">I ESC-2004</strain>
    </source>
</reference>
<dbReference type="Pfam" id="PF05827">
    <property type="entry name" value="VAS1_LD"/>
    <property type="match status" value="1"/>
</dbReference>
<feature type="domain" description="V-type proton ATPase subunit S1/VOA1 transmembrane" evidence="9">
    <location>
        <begin position="372"/>
        <end position="410"/>
    </location>
</feature>
<dbReference type="GO" id="GO:0033176">
    <property type="term" value="C:proton-transporting V-type ATPase complex"/>
    <property type="evidence" value="ECO:0007669"/>
    <property type="project" value="TreeGrafter"/>
</dbReference>
<evidence type="ECO:0000313" key="12">
    <source>
        <dbReference type="Proteomes" id="UP000014760"/>
    </source>
</evidence>
<dbReference type="GO" id="GO:0030641">
    <property type="term" value="P:regulation of cellular pH"/>
    <property type="evidence" value="ECO:0007669"/>
    <property type="project" value="TreeGrafter"/>
</dbReference>
<dbReference type="Proteomes" id="UP000014760">
    <property type="component" value="Unassembled WGS sequence"/>
</dbReference>
<dbReference type="OrthoDB" id="9985059at2759"/>
<protein>
    <recommendedName>
        <fullName evidence="13">V-type proton ATPase subunit S1</fullName>
    </recommendedName>
</protein>
<dbReference type="Pfam" id="PF20520">
    <property type="entry name" value="Ac45-VOA1_TM"/>
    <property type="match status" value="1"/>
</dbReference>
<dbReference type="FunCoup" id="R7UH74">
    <property type="interactions" value="185"/>
</dbReference>
<evidence type="ECO:0000259" key="9">
    <source>
        <dbReference type="Pfam" id="PF20520"/>
    </source>
</evidence>
<evidence type="ECO:0008006" key="13">
    <source>
        <dbReference type="Google" id="ProtNLM"/>
    </source>
</evidence>
<evidence type="ECO:0000259" key="8">
    <source>
        <dbReference type="Pfam" id="PF05827"/>
    </source>
</evidence>
<proteinExistence type="inferred from homology"/>
<keyword evidence="3 6" id="KW-0812">Transmembrane</keyword>
<reference evidence="11" key="3">
    <citation type="submission" date="2015-06" db="UniProtKB">
        <authorList>
            <consortium name="EnsemblMetazoa"/>
        </authorList>
    </citation>
    <scope>IDENTIFICATION</scope>
</reference>
<dbReference type="EMBL" id="KB303456">
    <property type="protein sequence ID" value="ELU03158.1"/>
    <property type="molecule type" value="Genomic_DNA"/>
</dbReference>
<evidence type="ECO:0000256" key="3">
    <source>
        <dbReference type="ARBA" id="ARBA00022692"/>
    </source>
</evidence>
<evidence type="ECO:0000256" key="1">
    <source>
        <dbReference type="ARBA" id="ARBA00004167"/>
    </source>
</evidence>
<dbReference type="InterPro" id="IPR046755">
    <property type="entry name" value="VAS1_LD"/>
</dbReference>
<dbReference type="OMA" id="MSQRFYP"/>